<evidence type="ECO:0000313" key="3">
    <source>
        <dbReference type="EMBL" id="MBB5480628.1"/>
    </source>
</evidence>
<dbReference type="Pfam" id="PF13340">
    <property type="entry name" value="DUF4096"/>
    <property type="match status" value="1"/>
</dbReference>
<protein>
    <submittedName>
        <fullName evidence="3">Transposase</fullName>
    </submittedName>
</protein>
<feature type="domain" description="Insertion element IS402-like" evidence="2">
    <location>
        <begin position="45"/>
        <end position="123"/>
    </location>
</feature>
<evidence type="ECO:0000313" key="4">
    <source>
        <dbReference type="Proteomes" id="UP000586947"/>
    </source>
</evidence>
<evidence type="ECO:0000256" key="1">
    <source>
        <dbReference type="SAM" id="MobiDB-lite"/>
    </source>
</evidence>
<dbReference type="EMBL" id="JACHDP010000001">
    <property type="protein sequence ID" value="MBB5480628.1"/>
    <property type="molecule type" value="Genomic_DNA"/>
</dbReference>
<evidence type="ECO:0000259" key="2">
    <source>
        <dbReference type="Pfam" id="PF13340"/>
    </source>
</evidence>
<keyword evidence="4" id="KW-1185">Reference proteome</keyword>
<dbReference type="InterPro" id="IPR025161">
    <property type="entry name" value="IS402-like_dom"/>
</dbReference>
<proteinExistence type="predicted"/>
<dbReference type="Proteomes" id="UP000586947">
    <property type="component" value="Unassembled WGS sequence"/>
</dbReference>
<comment type="caution">
    <text evidence="3">The sequence shown here is derived from an EMBL/GenBank/DDBJ whole genome shotgun (WGS) entry which is preliminary data.</text>
</comment>
<dbReference type="AlphaFoldDB" id="A0A840W6D6"/>
<name>A0A840W6D6_9ACTN</name>
<gene>
    <name evidence="3" type="ORF">HNR20_005133</name>
</gene>
<feature type="region of interest" description="Disordered" evidence="1">
    <location>
        <begin position="158"/>
        <end position="184"/>
    </location>
</feature>
<accession>A0A840W6D6</accession>
<sequence length="184" mass="20224">MLGVVGGAQDGDAADRTVGLSSGDDQGGAMDTGALSDSEWAISDLSDRQWALIDPFLQAWKAKRPSPSGHEGRYPLRAIVNAIFYQNRTGCQWMYLPNDLPPRSAVYYYFRLWRDDGTDQAIHDLLLPGPREGRPRRGPVVAPDRCILSSTMTWSRGPVGDHTSCASMRRTSRQSGPPNAPHRA</sequence>
<dbReference type="PANTHER" id="PTHR30007">
    <property type="entry name" value="PHP DOMAIN PROTEIN"/>
    <property type="match status" value="1"/>
</dbReference>
<reference evidence="3 4" key="1">
    <citation type="submission" date="2020-08" db="EMBL/GenBank/DDBJ databases">
        <title>Sequencing the genomes of 1000 actinobacteria strains.</title>
        <authorList>
            <person name="Klenk H.-P."/>
        </authorList>
    </citation>
    <scope>NUCLEOTIDE SEQUENCE [LARGE SCALE GENOMIC DNA]</scope>
    <source>
        <strain evidence="3 4">DSM 103125</strain>
    </source>
</reference>
<feature type="region of interest" description="Disordered" evidence="1">
    <location>
        <begin position="1"/>
        <end position="32"/>
    </location>
</feature>
<organism evidence="3 4">
    <name type="scientific">Micromonospora parathelypteridis</name>
    <dbReference type="NCBI Taxonomy" id="1839617"/>
    <lineage>
        <taxon>Bacteria</taxon>
        <taxon>Bacillati</taxon>
        <taxon>Actinomycetota</taxon>
        <taxon>Actinomycetes</taxon>
        <taxon>Micromonosporales</taxon>
        <taxon>Micromonosporaceae</taxon>
        <taxon>Micromonospora</taxon>
    </lineage>
</organism>
<dbReference type="PANTHER" id="PTHR30007:SF0">
    <property type="entry name" value="TRANSPOSASE"/>
    <property type="match status" value="1"/>
</dbReference>